<keyword evidence="2" id="KW-1185">Reference proteome</keyword>
<comment type="caution">
    <text evidence="1">The sequence shown here is derived from an EMBL/GenBank/DDBJ whole genome shotgun (WGS) entry which is preliminary data.</text>
</comment>
<name>A0A392TIN5_9FABA</name>
<evidence type="ECO:0000313" key="1">
    <source>
        <dbReference type="EMBL" id="MCI60297.1"/>
    </source>
</evidence>
<protein>
    <submittedName>
        <fullName evidence="1">Uncharacterized protein</fullName>
    </submittedName>
</protein>
<dbReference type="EMBL" id="LXQA010578960">
    <property type="protein sequence ID" value="MCI60297.1"/>
    <property type="molecule type" value="Genomic_DNA"/>
</dbReference>
<organism evidence="1 2">
    <name type="scientific">Trifolium medium</name>
    <dbReference type="NCBI Taxonomy" id="97028"/>
    <lineage>
        <taxon>Eukaryota</taxon>
        <taxon>Viridiplantae</taxon>
        <taxon>Streptophyta</taxon>
        <taxon>Embryophyta</taxon>
        <taxon>Tracheophyta</taxon>
        <taxon>Spermatophyta</taxon>
        <taxon>Magnoliopsida</taxon>
        <taxon>eudicotyledons</taxon>
        <taxon>Gunneridae</taxon>
        <taxon>Pentapetalae</taxon>
        <taxon>rosids</taxon>
        <taxon>fabids</taxon>
        <taxon>Fabales</taxon>
        <taxon>Fabaceae</taxon>
        <taxon>Papilionoideae</taxon>
        <taxon>50 kb inversion clade</taxon>
        <taxon>NPAAA clade</taxon>
        <taxon>Hologalegina</taxon>
        <taxon>IRL clade</taxon>
        <taxon>Trifolieae</taxon>
        <taxon>Trifolium</taxon>
    </lineage>
</organism>
<dbReference type="Proteomes" id="UP000265520">
    <property type="component" value="Unassembled WGS sequence"/>
</dbReference>
<proteinExistence type="predicted"/>
<reference evidence="1 2" key="1">
    <citation type="journal article" date="2018" name="Front. Plant Sci.">
        <title>Red Clover (Trifolium pratense) and Zigzag Clover (T. medium) - A Picture of Genomic Similarities and Differences.</title>
        <authorList>
            <person name="Dluhosova J."/>
            <person name="Istvanek J."/>
            <person name="Nedelnik J."/>
            <person name="Repkova J."/>
        </authorList>
    </citation>
    <scope>NUCLEOTIDE SEQUENCE [LARGE SCALE GENOMIC DNA]</scope>
    <source>
        <strain evidence="2">cv. 10/8</strain>
        <tissue evidence="1">Leaf</tissue>
    </source>
</reference>
<evidence type="ECO:0000313" key="2">
    <source>
        <dbReference type="Proteomes" id="UP000265520"/>
    </source>
</evidence>
<sequence length="32" mass="3321">NLTAAAGTTTACRTNAVTAKMKAGVKWKWVGL</sequence>
<dbReference type="AlphaFoldDB" id="A0A392TIN5"/>
<accession>A0A392TIN5</accession>
<feature type="non-terminal residue" evidence="1">
    <location>
        <position position="1"/>
    </location>
</feature>